<dbReference type="NCBIfam" id="TIGR00229">
    <property type="entry name" value="sensory_box"/>
    <property type="match status" value="1"/>
</dbReference>
<dbReference type="Gene3D" id="3.30.450.20">
    <property type="entry name" value="PAS domain"/>
    <property type="match status" value="1"/>
</dbReference>
<protein>
    <recommendedName>
        <fullName evidence="1">PAS domain-containing protein</fullName>
    </recommendedName>
</protein>
<dbReference type="Pfam" id="PF00989">
    <property type="entry name" value="PAS"/>
    <property type="match status" value="1"/>
</dbReference>
<comment type="caution">
    <text evidence="2">The sequence shown here is derived from an EMBL/GenBank/DDBJ whole genome shotgun (WGS) entry which is preliminary data.</text>
</comment>
<dbReference type="HOGENOM" id="CLU_1529511_0_0_9"/>
<dbReference type="InterPro" id="IPR035965">
    <property type="entry name" value="PAS-like_dom_sf"/>
</dbReference>
<dbReference type="Proteomes" id="UP000016511">
    <property type="component" value="Unassembled WGS sequence"/>
</dbReference>
<dbReference type="GO" id="GO:0006355">
    <property type="term" value="P:regulation of DNA-templated transcription"/>
    <property type="evidence" value="ECO:0007669"/>
    <property type="project" value="InterPro"/>
</dbReference>
<dbReference type="GeneID" id="92838397"/>
<dbReference type="SUPFAM" id="SSF55785">
    <property type="entry name" value="PYP-like sensor domain (PAS domain)"/>
    <property type="match status" value="2"/>
</dbReference>
<organism evidence="2 3">
    <name type="scientific">Aneurinibacillus aneurinilyticus ATCC 12856</name>
    <dbReference type="NCBI Taxonomy" id="649747"/>
    <lineage>
        <taxon>Bacteria</taxon>
        <taxon>Bacillati</taxon>
        <taxon>Bacillota</taxon>
        <taxon>Bacilli</taxon>
        <taxon>Bacillales</taxon>
        <taxon>Paenibacillaceae</taxon>
        <taxon>Aneurinibacillus group</taxon>
        <taxon>Aneurinibacillus</taxon>
    </lineage>
</organism>
<reference evidence="2 3" key="1">
    <citation type="submission" date="2013-08" db="EMBL/GenBank/DDBJ databases">
        <authorList>
            <person name="Weinstock G."/>
            <person name="Sodergren E."/>
            <person name="Wylie T."/>
            <person name="Fulton L."/>
            <person name="Fulton R."/>
            <person name="Fronick C."/>
            <person name="O'Laughlin M."/>
            <person name="Godfrey J."/>
            <person name="Miner T."/>
            <person name="Herter B."/>
            <person name="Appelbaum E."/>
            <person name="Cordes M."/>
            <person name="Lek S."/>
            <person name="Wollam A."/>
            <person name="Pepin K.H."/>
            <person name="Palsikar V.B."/>
            <person name="Mitreva M."/>
            <person name="Wilson R.K."/>
        </authorList>
    </citation>
    <scope>NUCLEOTIDE SEQUENCE [LARGE SCALE GENOMIC DNA]</scope>
    <source>
        <strain evidence="2 3">ATCC 12856</strain>
    </source>
</reference>
<feature type="domain" description="PAS" evidence="1">
    <location>
        <begin position="79"/>
        <end position="114"/>
    </location>
</feature>
<accession>U1YCQ7</accession>
<dbReference type="STRING" id="649747.HMPREF0083_02046"/>
<dbReference type="CDD" id="cd00130">
    <property type="entry name" value="PAS"/>
    <property type="match status" value="1"/>
</dbReference>
<dbReference type="InterPro" id="IPR013767">
    <property type="entry name" value="PAS_fold"/>
</dbReference>
<dbReference type="PATRIC" id="fig|649747.3.peg.1849"/>
<evidence type="ECO:0000259" key="1">
    <source>
        <dbReference type="PROSITE" id="PS50112"/>
    </source>
</evidence>
<name>U1YCQ7_ANEAE</name>
<proteinExistence type="predicted"/>
<evidence type="ECO:0000313" key="3">
    <source>
        <dbReference type="Proteomes" id="UP000016511"/>
    </source>
</evidence>
<gene>
    <name evidence="2" type="ORF">HMPREF0083_02046</name>
</gene>
<sequence>MDNTLWESSYFPLFDSISLGIILLDHDERILHMNRFASQQLRFTSEEGTPLSLGDVFSFLSINQSGWIEDNFHFVYDVIYVSDADGITLRVSSACEALWGYREEDLVGKSTYELEKEGGFYPSITRLVLERQEQVSMIQTTKTGRRLKVVGTPIKDKENRELERSNPILEKSIIQ</sequence>
<dbReference type="InterPro" id="IPR000014">
    <property type="entry name" value="PAS"/>
</dbReference>
<dbReference type="RefSeq" id="WP_021620547.1">
    <property type="nucleotide sequence ID" value="NZ_KE952739.1"/>
</dbReference>
<dbReference type="Pfam" id="PF13188">
    <property type="entry name" value="PAS_8"/>
    <property type="match status" value="1"/>
</dbReference>
<dbReference type="AlphaFoldDB" id="U1YCQ7"/>
<dbReference type="eggNOG" id="COG3829">
    <property type="taxonomic scope" value="Bacteria"/>
</dbReference>
<dbReference type="EMBL" id="AWSJ01000132">
    <property type="protein sequence ID" value="ERI09877.1"/>
    <property type="molecule type" value="Genomic_DNA"/>
</dbReference>
<evidence type="ECO:0000313" key="2">
    <source>
        <dbReference type="EMBL" id="ERI09877.1"/>
    </source>
</evidence>
<keyword evidence="3" id="KW-1185">Reference proteome</keyword>
<dbReference type="PROSITE" id="PS50112">
    <property type="entry name" value="PAS"/>
    <property type="match status" value="1"/>
</dbReference>